<dbReference type="GO" id="GO:0006307">
    <property type="term" value="P:DNA alkylation repair"/>
    <property type="evidence" value="ECO:0007669"/>
    <property type="project" value="TreeGrafter"/>
</dbReference>
<keyword evidence="2" id="KW-0234">DNA repair</keyword>
<dbReference type="GO" id="GO:0032993">
    <property type="term" value="C:protein-DNA complex"/>
    <property type="evidence" value="ECO:0007669"/>
    <property type="project" value="TreeGrafter"/>
</dbReference>
<evidence type="ECO:0000313" key="5">
    <source>
        <dbReference type="Proteomes" id="UP000198406"/>
    </source>
</evidence>
<keyword evidence="4" id="KW-0326">Glycosidase</keyword>
<accession>A0A1Z5JT28</accession>
<evidence type="ECO:0000313" key="4">
    <source>
        <dbReference type="EMBL" id="GAX17185.1"/>
    </source>
</evidence>
<gene>
    <name evidence="4" type="ORF">FisN_10Lh033</name>
</gene>
<comment type="caution">
    <text evidence="4">The sequence shown here is derived from an EMBL/GenBank/DDBJ whole genome shotgun (WGS) entry which is preliminary data.</text>
</comment>
<dbReference type="SMART" id="SM00478">
    <property type="entry name" value="ENDO3c"/>
    <property type="match status" value="1"/>
</dbReference>
<dbReference type="AlphaFoldDB" id="A0A1Z5JT28"/>
<dbReference type="PANTHER" id="PTHR43003:SF5">
    <property type="entry name" value="DNA-3-METHYLADENINE GLYCOSYLASE"/>
    <property type="match status" value="1"/>
</dbReference>
<feature type="domain" description="HhH-GPD" evidence="3">
    <location>
        <begin position="84"/>
        <end position="260"/>
    </location>
</feature>
<evidence type="ECO:0000256" key="1">
    <source>
        <dbReference type="ARBA" id="ARBA00022763"/>
    </source>
</evidence>
<dbReference type="Proteomes" id="UP000198406">
    <property type="component" value="Unassembled WGS sequence"/>
</dbReference>
<dbReference type="InParanoid" id="A0A1Z5JT28"/>
<dbReference type="InterPro" id="IPR051912">
    <property type="entry name" value="Alkylbase_DNA_Glycosylase/TA"/>
</dbReference>
<dbReference type="GO" id="GO:0006285">
    <property type="term" value="P:base-excision repair, AP site formation"/>
    <property type="evidence" value="ECO:0007669"/>
    <property type="project" value="TreeGrafter"/>
</dbReference>
<dbReference type="GO" id="GO:0043916">
    <property type="term" value="F:DNA-7-methylguanine glycosylase activity"/>
    <property type="evidence" value="ECO:0007669"/>
    <property type="project" value="TreeGrafter"/>
</dbReference>
<evidence type="ECO:0000256" key="2">
    <source>
        <dbReference type="ARBA" id="ARBA00023204"/>
    </source>
</evidence>
<sequence length="320" mass="35699">MTTLTAVLETIGPITKAKGGWCLREGLIHLAQVEDGKILPLILQHGVPAFYSCVTTERNRCRHEATQNLKDPVTCFESLCRTIAGQFVSGFSAQAAWKRLLETTSNKLTPEHVLSLISDDSTKINPELVETNLRKPAGLTKAKAASIVDLALHFQEGKLSEQFLKTTIDEKEIRKALLQIKGIGPWSCDMFLLFFLERPDVLPIGDLGVRKGIAKYFALQGSLKKNQLCPRQDERKITERLMHYKPYLSLLAYYMWRAADTPLLETSQMELQSKLEPCLTVPESGFVSQSGVSSLKRTVTTVATPTTPSKAKRTRRLVTP</sequence>
<keyword evidence="5" id="KW-1185">Reference proteome</keyword>
<name>A0A1Z5JT28_FISSO</name>
<keyword evidence="1" id="KW-0227">DNA damage</keyword>
<protein>
    <submittedName>
        <fullName evidence="4">DNA-3-methyladenine glycosylase II</fullName>
        <ecNumber evidence="4">3.2.2.21</ecNumber>
    </submittedName>
</protein>
<dbReference type="SUPFAM" id="SSF48150">
    <property type="entry name" value="DNA-glycosylase"/>
    <property type="match status" value="1"/>
</dbReference>
<dbReference type="CDD" id="cd00056">
    <property type="entry name" value="ENDO3c"/>
    <property type="match status" value="1"/>
</dbReference>
<evidence type="ECO:0000259" key="3">
    <source>
        <dbReference type="SMART" id="SM00478"/>
    </source>
</evidence>
<keyword evidence="4" id="KW-0378">Hydrolase</keyword>
<organism evidence="4 5">
    <name type="scientific">Fistulifera solaris</name>
    <name type="common">Oleaginous diatom</name>
    <dbReference type="NCBI Taxonomy" id="1519565"/>
    <lineage>
        <taxon>Eukaryota</taxon>
        <taxon>Sar</taxon>
        <taxon>Stramenopiles</taxon>
        <taxon>Ochrophyta</taxon>
        <taxon>Bacillariophyta</taxon>
        <taxon>Bacillariophyceae</taxon>
        <taxon>Bacillariophycidae</taxon>
        <taxon>Naviculales</taxon>
        <taxon>Naviculaceae</taxon>
        <taxon>Fistulifera</taxon>
    </lineage>
</organism>
<reference evidence="4 5" key="1">
    <citation type="journal article" date="2015" name="Plant Cell">
        <title>Oil accumulation by the oleaginous diatom Fistulifera solaris as revealed by the genome and transcriptome.</title>
        <authorList>
            <person name="Tanaka T."/>
            <person name="Maeda Y."/>
            <person name="Veluchamy A."/>
            <person name="Tanaka M."/>
            <person name="Abida H."/>
            <person name="Marechal E."/>
            <person name="Bowler C."/>
            <person name="Muto M."/>
            <person name="Sunaga Y."/>
            <person name="Tanaka M."/>
            <person name="Yoshino T."/>
            <person name="Taniguchi T."/>
            <person name="Fukuda Y."/>
            <person name="Nemoto M."/>
            <person name="Matsumoto M."/>
            <person name="Wong P.S."/>
            <person name="Aburatani S."/>
            <person name="Fujibuchi W."/>
        </authorList>
    </citation>
    <scope>NUCLEOTIDE SEQUENCE [LARGE SCALE GENOMIC DNA]</scope>
    <source>
        <strain evidence="4 5">JPCC DA0580</strain>
    </source>
</reference>
<dbReference type="InterPro" id="IPR011257">
    <property type="entry name" value="DNA_glycosylase"/>
</dbReference>
<dbReference type="OrthoDB" id="415889at2759"/>
<dbReference type="GO" id="GO:0032131">
    <property type="term" value="F:alkylated DNA binding"/>
    <property type="evidence" value="ECO:0007669"/>
    <property type="project" value="TreeGrafter"/>
</dbReference>
<dbReference type="Gene3D" id="1.10.1670.40">
    <property type="match status" value="1"/>
</dbReference>
<proteinExistence type="predicted"/>
<dbReference type="EC" id="3.2.2.21" evidence="4"/>
<dbReference type="GO" id="GO:0008725">
    <property type="term" value="F:DNA-3-methyladenine glycosylase activity"/>
    <property type="evidence" value="ECO:0007669"/>
    <property type="project" value="TreeGrafter"/>
</dbReference>
<dbReference type="GO" id="GO:0005634">
    <property type="term" value="C:nucleus"/>
    <property type="evidence" value="ECO:0007669"/>
    <property type="project" value="TreeGrafter"/>
</dbReference>
<dbReference type="InterPro" id="IPR003265">
    <property type="entry name" value="HhH-GPD_domain"/>
</dbReference>
<dbReference type="Gene3D" id="1.10.340.30">
    <property type="entry name" value="Hypothetical protein, domain 2"/>
    <property type="match status" value="1"/>
</dbReference>
<dbReference type="EMBL" id="BDSP01000114">
    <property type="protein sequence ID" value="GAX17185.1"/>
    <property type="molecule type" value="Genomic_DNA"/>
</dbReference>
<dbReference type="PANTHER" id="PTHR43003">
    <property type="entry name" value="DNA-3-METHYLADENINE GLYCOSYLASE"/>
    <property type="match status" value="1"/>
</dbReference>